<accession>A0A4P8HHT6</accession>
<feature type="transmembrane region" description="Helical" evidence="1">
    <location>
        <begin position="65"/>
        <end position="85"/>
    </location>
</feature>
<evidence type="ECO:0000313" key="6">
    <source>
        <dbReference type="Proteomes" id="UP000584325"/>
    </source>
</evidence>
<name>A0A4P8HHT6_9BURK</name>
<proteinExistence type="predicted"/>
<dbReference type="PANTHER" id="PTHR35342:SF5">
    <property type="entry name" value="TRICARBOXYLIC TRANSPORT PROTEIN"/>
    <property type="match status" value="1"/>
</dbReference>
<dbReference type="EMBL" id="CP040017">
    <property type="protein sequence ID" value="QCP09159.1"/>
    <property type="molecule type" value="Genomic_DNA"/>
</dbReference>
<dbReference type="Pfam" id="PF01970">
    <property type="entry name" value="TctA"/>
    <property type="match status" value="1"/>
</dbReference>
<dbReference type="OrthoDB" id="9781349at2"/>
<evidence type="ECO:0000256" key="1">
    <source>
        <dbReference type="SAM" id="Phobius"/>
    </source>
</evidence>
<sequence length="514" mass="53720">MELLLSHLSLGFGAVLAPETLTLFGMTFNVPMNLVYCLIGVTIGTLIGVLPGLGPVATIAMLLPATYALPPLGGLIMLAGIYYGAQYGGSTTAILVNLPGETSSVVTCIDGYQMARRGRGGVALTTAALGSFFAGSVGILLLAAFAVPLATVAFKFGPAEYFSLMVLGLIGAVVLASGSLIKAIGMICLGLLGGLVGTDVNTGVSRYTFGIPELTEGIGFVAVAMGVFGFAEVVTNLEKKGPREIFTNKVTSMFPTKEDFRRMIAPILRGTVLGSMLGILPGGGAALSAFGAYSLEKKVSKHKAELGQGAIEGVAAPEAANNAAAQTSFIPLLTLGIPPNAVMALMVGAMTIHNIQPGPQVMTVNPSLFWGLIVSMWVGNLALVVLNLPLVGIWVKLLTVPYRFLYPAILVFCCIGVYTVNNSTFDIFVTAAFGLIGYLFIKLGCEGVPLVLGFVLGPMMEENFRRALLLSRGDFSVFLTRPLSLALLCATAVLVIIVALPAIKAKRELAFQEE</sequence>
<dbReference type="Proteomes" id="UP000584325">
    <property type="component" value="Unassembled WGS sequence"/>
</dbReference>
<feature type="transmembrane region" description="Helical" evidence="1">
    <location>
        <begin position="32"/>
        <end position="53"/>
    </location>
</feature>
<organism evidence="3 6">
    <name type="scientific">Pseudoduganella umbonata</name>
    <dbReference type="NCBI Taxonomy" id="864828"/>
    <lineage>
        <taxon>Bacteria</taxon>
        <taxon>Pseudomonadati</taxon>
        <taxon>Pseudomonadota</taxon>
        <taxon>Betaproteobacteria</taxon>
        <taxon>Burkholderiales</taxon>
        <taxon>Oxalobacteraceae</taxon>
        <taxon>Telluria group</taxon>
        <taxon>Pseudoduganella</taxon>
    </lineage>
</organism>
<feature type="domain" description="DUF112" evidence="2">
    <location>
        <begin position="34"/>
        <end position="452"/>
    </location>
</feature>
<dbReference type="Proteomes" id="UP000298763">
    <property type="component" value="Chromosome"/>
</dbReference>
<evidence type="ECO:0000259" key="2">
    <source>
        <dbReference type="Pfam" id="PF01970"/>
    </source>
</evidence>
<reference evidence="4 5" key="1">
    <citation type="submission" date="2019-05" db="EMBL/GenBank/DDBJ databases">
        <title>Draft Genome Sequences of Six Type Strains of the Genus Massilia.</title>
        <authorList>
            <person name="Miess H."/>
            <person name="Frediansyhah A."/>
            <person name="Gross H."/>
        </authorList>
    </citation>
    <scope>NUCLEOTIDE SEQUENCE [LARGE SCALE GENOMIC DNA]</scope>
    <source>
        <strain evidence="4 5">DSMZ 26121</strain>
    </source>
</reference>
<reference evidence="3 6" key="2">
    <citation type="submission" date="2020-08" db="EMBL/GenBank/DDBJ databases">
        <title>Genomic Encyclopedia of Type Strains, Phase III (KMG-III): the genomes of soil and plant-associated and newly described type strains.</title>
        <authorList>
            <person name="Whitman W."/>
        </authorList>
    </citation>
    <scope>NUCLEOTIDE SEQUENCE [LARGE SCALE GENOMIC DNA]</scope>
    <source>
        <strain evidence="3 6">CECT 7753</strain>
    </source>
</reference>
<keyword evidence="1" id="KW-0812">Transmembrane</keyword>
<dbReference type="PANTHER" id="PTHR35342">
    <property type="entry name" value="TRICARBOXYLIC TRANSPORT PROTEIN"/>
    <property type="match status" value="1"/>
</dbReference>
<evidence type="ECO:0000313" key="5">
    <source>
        <dbReference type="Proteomes" id="UP000298763"/>
    </source>
</evidence>
<keyword evidence="1" id="KW-0472">Membrane</keyword>
<feature type="transmembrane region" description="Helical" evidence="1">
    <location>
        <begin position="427"/>
        <end position="457"/>
    </location>
</feature>
<dbReference type="AlphaFoldDB" id="A0A4P8HHT6"/>
<protein>
    <submittedName>
        <fullName evidence="3">TctA family transporter</fullName>
    </submittedName>
    <submittedName>
        <fullName evidence="4">Tripartite tricarboxylate transporter permease</fullName>
    </submittedName>
</protein>
<gene>
    <name evidence="4" type="ORF">FCL38_00930</name>
    <name evidence="3" type="ORF">FHS02_002415</name>
</gene>
<evidence type="ECO:0000313" key="3">
    <source>
        <dbReference type="EMBL" id="MBB3221605.1"/>
    </source>
</evidence>
<feature type="transmembrane region" description="Helical" evidence="1">
    <location>
        <begin position="132"/>
        <end position="154"/>
    </location>
</feature>
<dbReference type="RefSeq" id="WP_137312048.1">
    <property type="nucleotide sequence ID" value="NZ_CP040017.1"/>
</dbReference>
<dbReference type="EMBL" id="JACHXS010000004">
    <property type="protein sequence ID" value="MBB3221605.1"/>
    <property type="molecule type" value="Genomic_DNA"/>
</dbReference>
<evidence type="ECO:0000313" key="4">
    <source>
        <dbReference type="EMBL" id="QCP09159.1"/>
    </source>
</evidence>
<feature type="transmembrane region" description="Helical" evidence="1">
    <location>
        <begin position="478"/>
        <end position="503"/>
    </location>
</feature>
<keyword evidence="5" id="KW-1185">Reference proteome</keyword>
<feature type="transmembrane region" description="Helical" evidence="1">
    <location>
        <begin position="271"/>
        <end position="293"/>
    </location>
</feature>
<keyword evidence="1" id="KW-1133">Transmembrane helix</keyword>
<feature type="transmembrane region" description="Helical" evidence="1">
    <location>
        <begin position="404"/>
        <end position="421"/>
    </location>
</feature>
<feature type="transmembrane region" description="Helical" evidence="1">
    <location>
        <begin position="368"/>
        <end position="392"/>
    </location>
</feature>
<dbReference type="InterPro" id="IPR002823">
    <property type="entry name" value="DUF112_TM"/>
</dbReference>
<feature type="transmembrane region" description="Helical" evidence="1">
    <location>
        <begin position="217"/>
        <end position="237"/>
    </location>
</feature>
<feature type="transmembrane region" description="Helical" evidence="1">
    <location>
        <begin position="166"/>
        <end position="197"/>
    </location>
</feature>